<keyword evidence="2" id="KW-1133">Transmembrane helix</keyword>
<gene>
    <name evidence="4" type="ORF">CO059_00020</name>
</gene>
<evidence type="ECO:0000313" key="5">
    <source>
        <dbReference type="Proteomes" id="UP000228781"/>
    </source>
</evidence>
<comment type="similarity">
    <text evidence="1">Belongs to the NAD(P)-dependent epimerase/dehydratase family.</text>
</comment>
<dbReference type="AlphaFoldDB" id="A0A2M8EKG8"/>
<proteinExistence type="inferred from homology"/>
<organism evidence="4 5">
    <name type="scientific">candidate division WWE3 bacterium CG_4_9_14_0_2_um_filter_48_10</name>
    <dbReference type="NCBI Taxonomy" id="1975078"/>
    <lineage>
        <taxon>Bacteria</taxon>
        <taxon>Katanobacteria</taxon>
    </lineage>
</organism>
<dbReference type="InterPro" id="IPR036291">
    <property type="entry name" value="NAD(P)-bd_dom_sf"/>
</dbReference>
<dbReference type="Pfam" id="PF01370">
    <property type="entry name" value="Epimerase"/>
    <property type="match status" value="1"/>
</dbReference>
<keyword evidence="2" id="KW-0812">Transmembrane</keyword>
<feature type="domain" description="NAD-dependent epimerase/dehydratase" evidence="3">
    <location>
        <begin position="79"/>
        <end position="189"/>
    </location>
</feature>
<feature type="transmembrane region" description="Helical" evidence="2">
    <location>
        <begin position="300"/>
        <end position="328"/>
    </location>
</feature>
<sequence length="892" mass="98947">MKIMNNRKKVLLAFGEGALVEAVFKAFQKAGFQVSSWTEKGKKLPKERYDCLIQLGKDPTALSEGTRLLLEKAEGEKAEFILVSSLKITSKMEATKEVLYLESLHFAETLTKQFHQKYGLKTAILRLPTIFGPGIPLTESGTLGHLILEFTSESPKGGTVLTIYGEGKDHDYYLYLTDAAEAVKMATAVANKEGGVFFAAAPTPFSTTTIAEMLVEMGGGRHEIHYHKGLVEGGREVQLKGEALPGFKSQVSLKEGILQTLKALPAGSGASLGQKKWRSTTRALVHLHLPRLRPPSQRRIIQLGIVLLVFSPFLYLGGRVALVSYHLLKLPQQLNSFNFQGAAWSAGSAAKELSSLNHFFENIPLLSQKLPFRDLQLISQGGKEILVALKGVLIEGETTLTIVENLVKSRQGEAGRKQDEEEFNRLRLALKETETQLLTAWLHLRTVQPYLQHFFTPTLDRLQEGLLATKLGTAFAGGAVDLLGYQGERNYLILFQNSAEARAGGGFLGSLAQLTVEDGGIKKLQFFDSYQFDQVEEKANIPAPSALKELRGVEKLPLREGNFYASFPESGKYITQIFAEAQKITVDGVIGTNLLFAQSLLKIVGPLQLVEFDKTVTAENLFEVTTEEVEKEFFPGSTKKKRFLQALGEELLTNLFNLKRESYASLAKIFWEGLKQKDLLLYLEKGALAQALAESGFDGRIKAESGDFLMLLDTNLGTKTNLTLIKRMINYKLFNPTRADDLQVELTVTWEHKGTAAWPSGTYQNLFRALVPKGSQLLSANLNDKDVKSKIFTTEEAGKTEFAIFFKVEPQTTAILKLKYRLPSSLNLKKLTHYSLNIQKQPGTVGEPFTFVFEEPFGKQISGEGLQRENTSLKFIGDLKQDISLAVTIKEE</sequence>
<evidence type="ECO:0000313" key="4">
    <source>
        <dbReference type="EMBL" id="PJC23243.1"/>
    </source>
</evidence>
<dbReference type="SUPFAM" id="SSF51735">
    <property type="entry name" value="NAD(P)-binding Rossmann-fold domains"/>
    <property type="match status" value="1"/>
</dbReference>
<keyword evidence="2" id="KW-0472">Membrane</keyword>
<comment type="caution">
    <text evidence="4">The sequence shown here is derived from an EMBL/GenBank/DDBJ whole genome shotgun (WGS) entry which is preliminary data.</text>
</comment>
<evidence type="ECO:0000256" key="1">
    <source>
        <dbReference type="ARBA" id="ARBA00007637"/>
    </source>
</evidence>
<dbReference type="InterPro" id="IPR001509">
    <property type="entry name" value="Epimerase_deHydtase"/>
</dbReference>
<name>A0A2M8EKG8_UNCKA</name>
<dbReference type="EMBL" id="PFSK01000001">
    <property type="protein sequence ID" value="PJC23243.1"/>
    <property type="molecule type" value="Genomic_DNA"/>
</dbReference>
<evidence type="ECO:0000256" key="2">
    <source>
        <dbReference type="SAM" id="Phobius"/>
    </source>
</evidence>
<dbReference type="Gene3D" id="3.40.50.720">
    <property type="entry name" value="NAD(P)-binding Rossmann-like Domain"/>
    <property type="match status" value="1"/>
</dbReference>
<dbReference type="PANTHER" id="PTHR43000">
    <property type="entry name" value="DTDP-D-GLUCOSE 4,6-DEHYDRATASE-RELATED"/>
    <property type="match status" value="1"/>
</dbReference>
<evidence type="ECO:0000259" key="3">
    <source>
        <dbReference type="Pfam" id="PF01370"/>
    </source>
</evidence>
<accession>A0A2M8EKG8</accession>
<dbReference type="InterPro" id="IPR025101">
    <property type="entry name" value="DUF4012"/>
</dbReference>
<dbReference type="Proteomes" id="UP000228781">
    <property type="component" value="Unassembled WGS sequence"/>
</dbReference>
<reference evidence="5" key="1">
    <citation type="submission" date="2017-09" db="EMBL/GenBank/DDBJ databases">
        <title>Depth-based differentiation of microbial function through sediment-hosted aquifers and enrichment of novel symbionts in the deep terrestrial subsurface.</title>
        <authorList>
            <person name="Probst A.J."/>
            <person name="Ladd B."/>
            <person name="Jarett J.K."/>
            <person name="Geller-Mcgrath D.E."/>
            <person name="Sieber C.M.K."/>
            <person name="Emerson J.B."/>
            <person name="Anantharaman K."/>
            <person name="Thomas B.C."/>
            <person name="Malmstrom R."/>
            <person name="Stieglmeier M."/>
            <person name="Klingl A."/>
            <person name="Woyke T."/>
            <person name="Ryan C.M."/>
            <person name="Banfield J.F."/>
        </authorList>
    </citation>
    <scope>NUCLEOTIDE SEQUENCE [LARGE SCALE GENOMIC DNA]</scope>
</reference>
<protein>
    <recommendedName>
        <fullName evidence="3">NAD-dependent epimerase/dehydratase domain-containing protein</fullName>
    </recommendedName>
</protein>
<dbReference type="Pfam" id="PF13196">
    <property type="entry name" value="DUF4012"/>
    <property type="match status" value="1"/>
</dbReference>